<dbReference type="InterPro" id="IPR019549">
    <property type="entry name" value="Homeobox-engrailed_C-terminal"/>
</dbReference>
<evidence type="ECO:0000256" key="1">
    <source>
        <dbReference type="ARBA" id="ARBA00004123"/>
    </source>
</evidence>
<evidence type="ECO:0000313" key="11">
    <source>
        <dbReference type="EMBL" id="KAK7168554.1"/>
    </source>
</evidence>
<dbReference type="Pfam" id="PF10525">
    <property type="entry name" value="Engrail_1_C_sig"/>
    <property type="match status" value="1"/>
</dbReference>
<keyword evidence="12" id="KW-1185">Reference proteome</keyword>
<dbReference type="GO" id="GO:0000978">
    <property type="term" value="F:RNA polymerase II cis-regulatory region sequence-specific DNA binding"/>
    <property type="evidence" value="ECO:0007669"/>
    <property type="project" value="TreeGrafter"/>
</dbReference>
<dbReference type="AlphaFoldDB" id="A0AAN9DE62"/>
<evidence type="ECO:0000256" key="4">
    <source>
        <dbReference type="ARBA" id="ARBA00023155"/>
    </source>
</evidence>
<dbReference type="InterPro" id="IPR017970">
    <property type="entry name" value="Homeobox_CS"/>
</dbReference>
<dbReference type="GO" id="GO:0005634">
    <property type="term" value="C:nucleus"/>
    <property type="evidence" value="ECO:0007669"/>
    <property type="project" value="UniProtKB-SubCell"/>
</dbReference>
<feature type="domain" description="Homeobox" evidence="10">
    <location>
        <begin position="158"/>
        <end position="218"/>
    </location>
</feature>
<dbReference type="GO" id="GO:0030182">
    <property type="term" value="P:neuron differentiation"/>
    <property type="evidence" value="ECO:0007669"/>
    <property type="project" value="TreeGrafter"/>
</dbReference>
<dbReference type="PRINTS" id="PR00026">
    <property type="entry name" value="ENGRAILED"/>
</dbReference>
<comment type="caution">
    <text evidence="11">The sequence shown here is derived from an EMBL/GenBank/DDBJ whole genome shotgun (WGS) entry which is preliminary data.</text>
</comment>
<sequence length="248" mass="27366">MEEQRGQGEGDSVSLASPQHTHRNTNFFIDNILRPDFGYRRERGARASVRGVSARRAPCPGSSCRSDGVSSSSSSSPSGSSTGSSPVSGRVPEAERGNTETCGLVSGSSSALRSPGEGERSSPGKDSLWPAWVYCTRYSDRPSSGPRTRKLKKQHCSSEDKRGRTAFTAEQLQRLRSEFQESRYIPEQRRRALALELGLNDAQIKVWFQNKRAKLKKASGFKNGLAMQLMAQGLYNHSTNTVQERDRH</sequence>
<comment type="similarity">
    <text evidence="8">Belongs to the Engrailed homeobox family.</text>
</comment>
<evidence type="ECO:0000256" key="9">
    <source>
        <dbReference type="SAM" id="MobiDB-lite"/>
    </source>
</evidence>
<dbReference type="PRINTS" id="PR00031">
    <property type="entry name" value="HTHREPRESSR"/>
</dbReference>
<dbReference type="Pfam" id="PF00046">
    <property type="entry name" value="Homeodomain"/>
    <property type="match status" value="1"/>
</dbReference>
<dbReference type="EMBL" id="JAYKXH010000005">
    <property type="protein sequence ID" value="KAK7168554.1"/>
    <property type="molecule type" value="Genomic_DNA"/>
</dbReference>
<dbReference type="PROSITE" id="PS50071">
    <property type="entry name" value="HOMEOBOX_2"/>
    <property type="match status" value="1"/>
</dbReference>
<evidence type="ECO:0000256" key="3">
    <source>
        <dbReference type="ARBA" id="ARBA00023125"/>
    </source>
</evidence>
<accession>A0AAN9DE62</accession>
<dbReference type="SUPFAM" id="SSF46689">
    <property type="entry name" value="Homeodomain-like"/>
    <property type="match status" value="1"/>
</dbReference>
<reference evidence="11 12" key="1">
    <citation type="submission" date="2024-02" db="EMBL/GenBank/DDBJ databases">
        <title>Chromosome-level genome assembly of the Eurasian Minnow (Phoxinus phoxinus).</title>
        <authorList>
            <person name="Oriowo T.O."/>
            <person name="Martin S."/>
            <person name="Stange M."/>
            <person name="Chrysostomakis Y."/>
            <person name="Brown T."/>
            <person name="Winkler S."/>
            <person name="Kukowka S."/>
            <person name="Myers E.W."/>
            <person name="Bohne A."/>
        </authorList>
    </citation>
    <scope>NUCLEOTIDE SEQUENCE [LARGE SCALE GENOMIC DNA]</scope>
    <source>
        <strain evidence="11">ZFMK-TIS-60720</strain>
        <tissue evidence="11">Whole Organism</tissue>
    </source>
</reference>
<evidence type="ECO:0000259" key="10">
    <source>
        <dbReference type="PROSITE" id="PS50071"/>
    </source>
</evidence>
<evidence type="ECO:0000256" key="2">
    <source>
        <dbReference type="ARBA" id="ARBA00022473"/>
    </source>
</evidence>
<organism evidence="11 12">
    <name type="scientific">Phoxinus phoxinus</name>
    <name type="common">Eurasian minnow</name>
    <dbReference type="NCBI Taxonomy" id="58324"/>
    <lineage>
        <taxon>Eukaryota</taxon>
        <taxon>Metazoa</taxon>
        <taxon>Chordata</taxon>
        <taxon>Craniata</taxon>
        <taxon>Vertebrata</taxon>
        <taxon>Euteleostomi</taxon>
        <taxon>Actinopterygii</taxon>
        <taxon>Neopterygii</taxon>
        <taxon>Teleostei</taxon>
        <taxon>Ostariophysi</taxon>
        <taxon>Cypriniformes</taxon>
        <taxon>Leuciscidae</taxon>
        <taxon>Phoxininae</taxon>
        <taxon>Phoxinus</taxon>
    </lineage>
</organism>
<dbReference type="GO" id="GO:0000981">
    <property type="term" value="F:DNA-binding transcription factor activity, RNA polymerase II-specific"/>
    <property type="evidence" value="ECO:0007669"/>
    <property type="project" value="InterPro"/>
</dbReference>
<keyword evidence="2" id="KW-0217">Developmental protein</keyword>
<dbReference type="InterPro" id="IPR000747">
    <property type="entry name" value="HD_engrailed"/>
</dbReference>
<dbReference type="SMART" id="SM00389">
    <property type="entry name" value="HOX"/>
    <property type="match status" value="1"/>
</dbReference>
<dbReference type="InterPro" id="IPR001356">
    <property type="entry name" value="HD"/>
</dbReference>
<dbReference type="PROSITE" id="PS00033">
    <property type="entry name" value="ENGRAILED"/>
    <property type="match status" value="1"/>
</dbReference>
<dbReference type="Gene3D" id="1.10.10.60">
    <property type="entry name" value="Homeodomain-like"/>
    <property type="match status" value="1"/>
</dbReference>
<comment type="subcellular location">
    <subcellularLocation>
        <location evidence="1 6 7">Nucleus</location>
    </subcellularLocation>
</comment>
<feature type="DNA-binding region" description="Homeobox" evidence="6">
    <location>
        <begin position="160"/>
        <end position="219"/>
    </location>
</feature>
<dbReference type="PROSITE" id="PS00027">
    <property type="entry name" value="HOMEOBOX_1"/>
    <property type="match status" value="1"/>
</dbReference>
<dbReference type="InterPro" id="IPR000047">
    <property type="entry name" value="HTH_motif"/>
</dbReference>
<evidence type="ECO:0000313" key="12">
    <source>
        <dbReference type="Proteomes" id="UP001364617"/>
    </source>
</evidence>
<dbReference type="GO" id="GO:0009653">
    <property type="term" value="P:anatomical structure morphogenesis"/>
    <property type="evidence" value="ECO:0007669"/>
    <property type="project" value="UniProtKB-ARBA"/>
</dbReference>
<keyword evidence="5 6" id="KW-0539">Nucleus</keyword>
<evidence type="ECO:0000256" key="8">
    <source>
        <dbReference type="RuleBase" id="RU510713"/>
    </source>
</evidence>
<name>A0AAN9DE62_9TELE</name>
<keyword evidence="4 6" id="KW-0371">Homeobox</keyword>
<gene>
    <name evidence="11" type="ORF">R3I93_004772</name>
</gene>
<feature type="compositionally biased region" description="Polar residues" evidence="9">
    <location>
        <begin position="14"/>
        <end position="28"/>
    </location>
</feature>
<feature type="compositionally biased region" description="Low complexity" evidence="9">
    <location>
        <begin position="46"/>
        <end position="91"/>
    </location>
</feature>
<dbReference type="PANTHER" id="PTHR24341:SF6">
    <property type="entry name" value="HOMEOBOX PROTEIN INVECTED"/>
    <property type="match status" value="1"/>
</dbReference>
<dbReference type="FunFam" id="1.10.10.60:FF:000189">
    <property type="entry name" value="Homeobox protein engrailed-like"/>
    <property type="match status" value="1"/>
</dbReference>
<dbReference type="CDD" id="cd00086">
    <property type="entry name" value="homeodomain"/>
    <property type="match status" value="1"/>
</dbReference>
<dbReference type="InterPro" id="IPR009057">
    <property type="entry name" value="Homeodomain-like_sf"/>
</dbReference>
<evidence type="ECO:0000256" key="7">
    <source>
        <dbReference type="RuleBase" id="RU000682"/>
    </source>
</evidence>
<evidence type="ECO:0000256" key="5">
    <source>
        <dbReference type="ARBA" id="ARBA00023242"/>
    </source>
</evidence>
<keyword evidence="3 6" id="KW-0238">DNA-binding</keyword>
<evidence type="ECO:0000256" key="6">
    <source>
        <dbReference type="PROSITE-ProRule" id="PRU00108"/>
    </source>
</evidence>
<protein>
    <recommendedName>
        <fullName evidence="8">Homeobox protein engrailed-like</fullName>
    </recommendedName>
</protein>
<proteinExistence type="inferred from homology"/>
<feature type="region of interest" description="Disordered" evidence="9">
    <location>
        <begin position="1"/>
        <end position="125"/>
    </location>
</feature>
<dbReference type="InterPro" id="IPR050720">
    <property type="entry name" value="Engrailed_Homeobox_TFs"/>
</dbReference>
<feature type="region of interest" description="Disordered" evidence="9">
    <location>
        <begin position="140"/>
        <end position="163"/>
    </location>
</feature>
<dbReference type="PANTHER" id="PTHR24341">
    <property type="entry name" value="HOMEOBOX PROTEIN ENGRAILED"/>
    <property type="match status" value="1"/>
</dbReference>
<dbReference type="InterPro" id="IPR019737">
    <property type="entry name" value="Homeobox-engrailed_CS"/>
</dbReference>
<dbReference type="Proteomes" id="UP001364617">
    <property type="component" value="Unassembled WGS sequence"/>
</dbReference>